<evidence type="ECO:0000256" key="1">
    <source>
        <dbReference type="ARBA" id="ARBA00004123"/>
    </source>
</evidence>
<proteinExistence type="predicted"/>
<evidence type="ECO:0000256" key="2">
    <source>
        <dbReference type="ARBA" id="ARBA00023242"/>
    </source>
</evidence>
<evidence type="ECO:0000313" key="4">
    <source>
        <dbReference type="EMBL" id="RCN43785.1"/>
    </source>
</evidence>
<feature type="domain" description="C3HC-type" evidence="3">
    <location>
        <begin position="56"/>
        <end position="144"/>
    </location>
</feature>
<accession>A0A368GLC8</accession>
<evidence type="ECO:0000313" key="5">
    <source>
        <dbReference type="Proteomes" id="UP000252519"/>
    </source>
</evidence>
<comment type="subcellular location">
    <subcellularLocation>
        <location evidence="1">Nucleus</location>
    </subcellularLocation>
</comment>
<dbReference type="GO" id="GO:0005634">
    <property type="term" value="C:nucleus"/>
    <property type="evidence" value="ECO:0007669"/>
    <property type="project" value="UniProtKB-SubCell"/>
</dbReference>
<comment type="caution">
    <text evidence="4">The sequence shown here is derived from an EMBL/GenBank/DDBJ whole genome shotgun (WGS) entry which is preliminary data.</text>
</comment>
<protein>
    <submittedName>
        <fullName evidence="4">C3HC zinc finger-like protein</fullName>
    </submittedName>
</protein>
<dbReference type="OrthoDB" id="5788149at2759"/>
<evidence type="ECO:0000259" key="3">
    <source>
        <dbReference type="Pfam" id="PF07967"/>
    </source>
</evidence>
<gene>
    <name evidence="4" type="ORF">ANCCAN_10257</name>
</gene>
<dbReference type="EMBL" id="JOJR01000147">
    <property type="protein sequence ID" value="RCN43785.1"/>
    <property type="molecule type" value="Genomic_DNA"/>
</dbReference>
<dbReference type="InterPro" id="IPR012935">
    <property type="entry name" value="NuBaID_N"/>
</dbReference>
<dbReference type="Proteomes" id="UP000252519">
    <property type="component" value="Unassembled WGS sequence"/>
</dbReference>
<dbReference type="AlphaFoldDB" id="A0A368GLC8"/>
<organism evidence="4 5">
    <name type="scientific">Ancylostoma caninum</name>
    <name type="common">Dog hookworm</name>
    <dbReference type="NCBI Taxonomy" id="29170"/>
    <lineage>
        <taxon>Eukaryota</taxon>
        <taxon>Metazoa</taxon>
        <taxon>Ecdysozoa</taxon>
        <taxon>Nematoda</taxon>
        <taxon>Chromadorea</taxon>
        <taxon>Rhabditida</taxon>
        <taxon>Rhabditina</taxon>
        <taxon>Rhabditomorpha</taxon>
        <taxon>Strongyloidea</taxon>
        <taxon>Ancylostomatidae</taxon>
        <taxon>Ancylostomatinae</taxon>
        <taxon>Ancylostoma</taxon>
    </lineage>
</organism>
<keyword evidence="2" id="KW-0539">Nucleus</keyword>
<sequence length="251" mass="28357">MSEEASVSSTTAEIPIEKIREMKRKACEKLSSLIQAISSNSSPKRSKASVDSFFTYRQLVKSYKFELWAGNELSPRELAVHGWECKARDQVQCIACKQYLCTSLPKITSVDISVYNKCLRRIRDNIVNSHVLTCIYRSQPFEFKHDVDEHFLNEVVRQRVSTYDAEGLKLSMIIPDELTCDTSLTKCLQSRQPFIGASLGWSIGTEKLGSQKQYVAVCDYCGRDFTLGCVRSFRPGGDPSKMVPSPGRESR</sequence>
<reference evidence="4 5" key="1">
    <citation type="submission" date="2014-10" db="EMBL/GenBank/DDBJ databases">
        <title>Draft genome of the hookworm Ancylostoma caninum.</title>
        <authorList>
            <person name="Mitreva M."/>
        </authorList>
    </citation>
    <scope>NUCLEOTIDE SEQUENCE [LARGE SCALE GENOMIC DNA]</scope>
    <source>
        <strain evidence="4 5">Baltimore</strain>
    </source>
</reference>
<dbReference type="STRING" id="29170.A0A368GLC8"/>
<name>A0A368GLC8_ANCCA</name>
<dbReference type="GO" id="GO:0008270">
    <property type="term" value="F:zinc ion binding"/>
    <property type="evidence" value="ECO:0007669"/>
    <property type="project" value="InterPro"/>
</dbReference>
<dbReference type="Pfam" id="PF07967">
    <property type="entry name" value="zf-C3HC"/>
    <property type="match status" value="1"/>
</dbReference>
<keyword evidence="5" id="KW-1185">Reference proteome</keyword>